<dbReference type="RefSeq" id="WP_133796395.1">
    <property type="nucleotide sequence ID" value="NZ_SOCA01000007.1"/>
</dbReference>
<dbReference type="Gene3D" id="3.30.70.60">
    <property type="match status" value="1"/>
</dbReference>
<dbReference type="AlphaFoldDB" id="A0A4R7RNZ8"/>
<evidence type="ECO:0000313" key="2">
    <source>
        <dbReference type="EMBL" id="TDU67171.1"/>
    </source>
</evidence>
<feature type="transmembrane region" description="Helical" evidence="1">
    <location>
        <begin position="6"/>
        <end position="28"/>
    </location>
</feature>
<dbReference type="OrthoDB" id="189939at2"/>
<evidence type="ECO:0008006" key="4">
    <source>
        <dbReference type="Google" id="ProtNLM"/>
    </source>
</evidence>
<evidence type="ECO:0000256" key="1">
    <source>
        <dbReference type="SAM" id="Phobius"/>
    </source>
</evidence>
<dbReference type="Proteomes" id="UP000295662">
    <property type="component" value="Unassembled WGS sequence"/>
</dbReference>
<comment type="caution">
    <text evidence="2">The sequence shown here is derived from an EMBL/GenBank/DDBJ whole genome shotgun (WGS) entry which is preliminary data.</text>
</comment>
<dbReference type="InterPro" id="IPR014717">
    <property type="entry name" value="Transl_elong_EF1B/ribsomal_bS6"/>
</dbReference>
<keyword evidence="1" id="KW-0472">Membrane</keyword>
<organism evidence="2 3">
    <name type="scientific">Prosthecobacter fusiformis</name>
    <dbReference type="NCBI Taxonomy" id="48464"/>
    <lineage>
        <taxon>Bacteria</taxon>
        <taxon>Pseudomonadati</taxon>
        <taxon>Verrucomicrobiota</taxon>
        <taxon>Verrucomicrobiia</taxon>
        <taxon>Verrucomicrobiales</taxon>
        <taxon>Verrucomicrobiaceae</taxon>
        <taxon>Prosthecobacter</taxon>
    </lineage>
</organism>
<protein>
    <recommendedName>
        <fullName evidence="4">Type II secretion system (T2SS) protein M subtype b</fullName>
    </recommendedName>
</protein>
<keyword evidence="1" id="KW-0812">Transmembrane</keyword>
<reference evidence="2 3" key="1">
    <citation type="submission" date="2019-03" db="EMBL/GenBank/DDBJ databases">
        <title>Genomic Encyclopedia of Archaeal and Bacterial Type Strains, Phase II (KMG-II): from individual species to whole genera.</title>
        <authorList>
            <person name="Goeker M."/>
        </authorList>
    </citation>
    <scope>NUCLEOTIDE SEQUENCE [LARGE SCALE GENOMIC DNA]</scope>
    <source>
        <strain evidence="2 3">ATCC 25309</strain>
    </source>
</reference>
<evidence type="ECO:0000313" key="3">
    <source>
        <dbReference type="Proteomes" id="UP000295662"/>
    </source>
</evidence>
<accession>A0A4R7RNZ8</accession>
<keyword evidence="3" id="KW-1185">Reference proteome</keyword>
<keyword evidence="1" id="KW-1133">Transmembrane helix</keyword>
<dbReference type="EMBL" id="SOCA01000007">
    <property type="protein sequence ID" value="TDU67171.1"/>
    <property type="molecule type" value="Genomic_DNA"/>
</dbReference>
<name>A0A4R7RNZ8_9BACT</name>
<sequence length="174" mass="19820">MTASEQRLALGLGAVVVLGGAFIGLTKLRVWKQTVDMRSIEMETRRIEADDLMAQKDFWNQRFTWLTDKQPIFTRRGDVDRGFLEQLEASATSHGVTLPQIQPIEPSERAGLVSSTFTIEARADWESMNKWLHDLQKPDAYISIPSLTMIPNEEDTSLVIVTMNIQKWFRLPPS</sequence>
<gene>
    <name evidence="2" type="ORF">EI77_03372</name>
</gene>
<proteinExistence type="predicted"/>